<evidence type="ECO:0000313" key="2">
    <source>
        <dbReference type="Proteomes" id="UP000050454"/>
    </source>
</evidence>
<evidence type="ECO:0000313" key="1">
    <source>
        <dbReference type="EMBL" id="KPM48979.1"/>
    </source>
</evidence>
<comment type="caution">
    <text evidence="1">The sequence shown here is derived from an EMBL/GenBank/DDBJ whole genome shotgun (WGS) entry which is preliminary data.</text>
</comment>
<dbReference type="EMBL" id="LGTQ01000006">
    <property type="protein sequence ID" value="KPM48979.1"/>
    <property type="molecule type" value="Genomic_DNA"/>
</dbReference>
<accession>A0A0P7C909</accession>
<dbReference type="PATRIC" id="fig|1605367.3.peg.3504"/>
<gene>
    <name evidence="1" type="ORF">AFM12_10580</name>
</gene>
<protein>
    <submittedName>
        <fullName evidence="1">Uncharacterized protein</fullName>
    </submittedName>
</protein>
<dbReference type="Proteomes" id="UP000050454">
    <property type="component" value="Unassembled WGS sequence"/>
</dbReference>
<dbReference type="AlphaFoldDB" id="A0A0P7C909"/>
<name>A0A0P7C909_9BACT</name>
<sequence>MVTVPPDLIQPDTILVTIQPNDADTLCPTADDIYGIDVIDIELCAGPLTMGSISTDSAGCAIYSAFDNAPGGTDTLCVIATDSLGRKDTTVFLVTVPTDLIQPDTILVTIQPNDADTLCPTADDIYGIDAIDIELCAGPLTMGSTSTDSAGCAVYSAFDNAPGGTDTLCVIATDSLGRKDTTVFLITVPADIIQPDTILVTILPNDADTLCPTADDIYGIDAIDIELCAGPMTMGSISTDSAGCAVYSAFDNAPGGTDTLCVIATDSLGRKDTTVFLVTVPADIIQPDTILVTIQPNDADTLCPTADDIYGIDAIDIELCAGPMTMGSISTDSAGCAVYSAFDNAPGGTDTLCVIATDSLGRKDTTVFLVTVPADIIQPDTILVTIQPNDADTLCPTADDIYGIDAIDIELCAGPMTMGSISTDSAGCAVYSAFDNAPGGTDTLCVIATDSLGRKDTTVFLVTVPADIIQPDTILVTIQPNDADTLCPTADDIYGIEAIDIELCAGPMTMGSITTDSAGCAVYSAFDNAPGGTDTLCVIATDSLGRKDTTVFLIDVPADIIQPDTILVTIYPHKTDTLCPTADDIYGIDVIDVELCAGPMTMGNLSLDAAGCAVYYALDNSTGGTDTLCVIATDSLGRKDTTVFLITIPQSFCNLGFCIPLSIVKTK</sequence>
<keyword evidence="2" id="KW-1185">Reference proteome</keyword>
<reference evidence="1 2" key="1">
    <citation type="submission" date="2015-07" db="EMBL/GenBank/DDBJ databases">
        <title>The draft genome sequence of Leadbetterella sp. JN14-9.</title>
        <authorList>
            <person name="Liu Y."/>
            <person name="Du J."/>
            <person name="Shao Z."/>
        </authorList>
    </citation>
    <scope>NUCLEOTIDE SEQUENCE [LARGE SCALE GENOMIC DNA]</scope>
    <source>
        <strain evidence="1 2">JN14-9</strain>
    </source>
</reference>
<dbReference type="STRING" id="1605367.AFM12_10580"/>
<proteinExistence type="predicted"/>
<organism evidence="1 2">
    <name type="scientific">Jiulongibacter sediminis</name>
    <dbReference type="NCBI Taxonomy" id="1605367"/>
    <lineage>
        <taxon>Bacteria</taxon>
        <taxon>Pseudomonadati</taxon>
        <taxon>Bacteroidota</taxon>
        <taxon>Cytophagia</taxon>
        <taxon>Cytophagales</taxon>
        <taxon>Leadbetterellaceae</taxon>
        <taxon>Jiulongibacter</taxon>
    </lineage>
</organism>